<dbReference type="GO" id="GO:0008237">
    <property type="term" value="F:metallopeptidase activity"/>
    <property type="evidence" value="ECO:0007669"/>
    <property type="project" value="InterPro"/>
</dbReference>
<feature type="compositionally biased region" description="Low complexity" evidence="1">
    <location>
        <begin position="57"/>
        <end position="75"/>
    </location>
</feature>
<evidence type="ECO:0000256" key="1">
    <source>
        <dbReference type="SAM" id="MobiDB-lite"/>
    </source>
</evidence>
<proteinExistence type="predicted"/>
<organism evidence="3 4">
    <name type="scientific">Corynebacterium bovis</name>
    <dbReference type="NCBI Taxonomy" id="36808"/>
    <lineage>
        <taxon>Bacteria</taxon>
        <taxon>Bacillati</taxon>
        <taxon>Actinomycetota</taxon>
        <taxon>Actinomycetes</taxon>
        <taxon>Mycobacteriales</taxon>
        <taxon>Corynebacteriaceae</taxon>
        <taxon>Corynebacterium</taxon>
    </lineage>
</organism>
<dbReference type="InterPro" id="IPR024079">
    <property type="entry name" value="MetalloPept_cat_dom_sf"/>
</dbReference>
<feature type="domain" description="DUF3152" evidence="2">
    <location>
        <begin position="82"/>
        <end position="290"/>
    </location>
</feature>
<accession>A0A3R8PH89</accession>
<evidence type="ECO:0000313" key="3">
    <source>
        <dbReference type="EMBL" id="RRO86836.1"/>
    </source>
</evidence>
<dbReference type="AlphaFoldDB" id="A0A3R8PH89"/>
<dbReference type="InterPro" id="IPR022603">
    <property type="entry name" value="DUF3152"/>
</dbReference>
<dbReference type="Gene3D" id="3.40.390.10">
    <property type="entry name" value="Collagenase (Catalytic Domain)"/>
    <property type="match status" value="1"/>
</dbReference>
<protein>
    <recommendedName>
        <fullName evidence="2">DUF3152 domain-containing protein</fullName>
    </recommendedName>
</protein>
<dbReference type="RefSeq" id="WP_125207078.1">
    <property type="nucleotide sequence ID" value="NZ_JBAHVN010000003.1"/>
</dbReference>
<feature type="region of interest" description="Disordered" evidence="1">
    <location>
        <begin position="32"/>
        <end position="104"/>
    </location>
</feature>
<name>A0A3R8PH89_9CORY</name>
<dbReference type="Proteomes" id="UP000276526">
    <property type="component" value="Unassembled WGS sequence"/>
</dbReference>
<gene>
    <name evidence="3" type="ORF">CXF48_04655</name>
</gene>
<dbReference type="Pfam" id="PF11350">
    <property type="entry name" value="DUF3152"/>
    <property type="match status" value="1"/>
</dbReference>
<reference evidence="3 4" key="1">
    <citation type="submission" date="2018-01" db="EMBL/GenBank/DDBJ databases">
        <title>Twenty Corynebacterium bovis Genomes.</title>
        <authorList>
            <person name="Gulvik C.A."/>
        </authorList>
    </citation>
    <scope>NUCLEOTIDE SEQUENCE [LARGE SCALE GENOMIC DNA]</scope>
    <source>
        <strain evidence="3 4">F6900</strain>
    </source>
</reference>
<evidence type="ECO:0000313" key="4">
    <source>
        <dbReference type="Proteomes" id="UP000276526"/>
    </source>
</evidence>
<sequence>MNSRGLTWGLGVTVVLAVLTVAVGVDVLRSPHDGGDAAAPAASRTGETASTPAGRDATPSASPTSGAGASASSPSRGKLGELPPGGPFATRSSGRYRTVGAPGDQVGRGQRKVFTYTVEVEDSLNPATYGGDDAFAAMIDATLSDPRSWSGDPAYAVRHVAATPGTDPDLRIQLTSTGTTHQLCGSQIALETSCFYTDGNRVVLNESRWVRGATTFDGDLGAYRQYVINHEVGHGIGLAAHEPCGGDGRLAPVMMQQTISLNNRQLHGVDPDEVYPDTDVTCRPNPWPHPS</sequence>
<dbReference type="EMBL" id="PQNK01000006">
    <property type="protein sequence ID" value="RRO86836.1"/>
    <property type="molecule type" value="Genomic_DNA"/>
</dbReference>
<comment type="caution">
    <text evidence="3">The sequence shown here is derived from an EMBL/GenBank/DDBJ whole genome shotgun (WGS) entry which is preliminary data.</text>
</comment>
<dbReference type="SUPFAM" id="SSF55486">
    <property type="entry name" value="Metalloproteases ('zincins'), catalytic domain"/>
    <property type="match status" value="1"/>
</dbReference>
<evidence type="ECO:0000259" key="2">
    <source>
        <dbReference type="Pfam" id="PF11350"/>
    </source>
</evidence>